<organism evidence="1 2">
    <name type="scientific">Pestalotiopsis fici (strain W106-1 / CGMCC3.15140)</name>
    <dbReference type="NCBI Taxonomy" id="1229662"/>
    <lineage>
        <taxon>Eukaryota</taxon>
        <taxon>Fungi</taxon>
        <taxon>Dikarya</taxon>
        <taxon>Ascomycota</taxon>
        <taxon>Pezizomycotina</taxon>
        <taxon>Sordariomycetes</taxon>
        <taxon>Xylariomycetidae</taxon>
        <taxon>Amphisphaeriales</taxon>
        <taxon>Sporocadaceae</taxon>
        <taxon>Pestalotiopsis</taxon>
    </lineage>
</organism>
<keyword evidence="2" id="KW-1185">Reference proteome</keyword>
<dbReference type="KEGG" id="pfy:PFICI_12060"/>
<dbReference type="GeneID" id="19277073"/>
<dbReference type="OrthoDB" id="4776549at2759"/>
<dbReference type="EMBL" id="KI912117">
    <property type="protein sequence ID" value="ETS76673.1"/>
    <property type="molecule type" value="Genomic_DNA"/>
</dbReference>
<dbReference type="InParanoid" id="W3WS54"/>
<dbReference type="HOGENOM" id="CLU_710004_0_0_1"/>
<sequence>MTGTGVVAGIVTGTAMIVEIDVIATVASATIVVAASRAPLPPSPPPRVSTLSTWPYEVETYDEPPRGSWSALSKEAFMKLWEEDRDAIAPPPEDRNTIYHFNCRQVHAPENCRGPLDRGQLNGCVYCGSKEHMADHCPYFLLVPEQHHDKLRVYLHVFARQGLPPAASRISFHRVQIGPMTRYKVPVLSRNTARMYARQQADRDIAAERMHWWKTFDYSRLESPDIEIQRLPQSCANLRKWSNSGPLPTRVGNTLYDLDEYGPDEESEPFNELWTVFHNLQVQPGPGGTRAVNIPEWVFDGRGQYQGCLEYPPPQHDPSRPTALSPPRTRVPQAVPHSIRQGQAFQVNKPEPFIKREPAIKREPTVKREPVVKNETLIKREPVIKRESE</sequence>
<protein>
    <submittedName>
        <fullName evidence="1">Uncharacterized protein</fullName>
    </submittedName>
</protein>
<gene>
    <name evidence="1" type="ORF">PFICI_12060</name>
</gene>
<name>W3WS54_PESFW</name>
<dbReference type="Proteomes" id="UP000030651">
    <property type="component" value="Unassembled WGS sequence"/>
</dbReference>
<evidence type="ECO:0000313" key="2">
    <source>
        <dbReference type="Proteomes" id="UP000030651"/>
    </source>
</evidence>
<proteinExistence type="predicted"/>
<dbReference type="RefSeq" id="XP_007838832.1">
    <property type="nucleotide sequence ID" value="XM_007840641.1"/>
</dbReference>
<accession>W3WS54</accession>
<dbReference type="AlphaFoldDB" id="W3WS54"/>
<evidence type="ECO:0000313" key="1">
    <source>
        <dbReference type="EMBL" id="ETS76673.1"/>
    </source>
</evidence>
<reference evidence="2" key="1">
    <citation type="journal article" date="2015" name="BMC Genomics">
        <title>Genomic and transcriptomic analysis of the endophytic fungus Pestalotiopsis fici reveals its lifestyle and high potential for synthesis of natural products.</title>
        <authorList>
            <person name="Wang X."/>
            <person name="Zhang X."/>
            <person name="Liu L."/>
            <person name="Xiang M."/>
            <person name="Wang W."/>
            <person name="Sun X."/>
            <person name="Che Y."/>
            <person name="Guo L."/>
            <person name="Liu G."/>
            <person name="Guo L."/>
            <person name="Wang C."/>
            <person name="Yin W.B."/>
            <person name="Stadler M."/>
            <person name="Zhang X."/>
            <person name="Liu X."/>
        </authorList>
    </citation>
    <scope>NUCLEOTIDE SEQUENCE [LARGE SCALE GENOMIC DNA]</scope>
    <source>
        <strain evidence="2">W106-1 / CGMCC3.15140</strain>
    </source>
</reference>